<protein>
    <submittedName>
        <fullName evidence="2">Uncharacterized protein</fullName>
    </submittedName>
</protein>
<keyword evidence="1" id="KW-0812">Transmembrane</keyword>
<sequence length="90" mass="10002">MKIQKKDFIEYAGAAVLVVGGLAATIIGDPVIKKMLFLVLSICMWVLTLFQVLEYRALERKTPGELVYTVIFAIVALVITGATVYMFVQF</sequence>
<keyword evidence="1" id="KW-1133">Transmembrane helix</keyword>
<gene>
    <name evidence="2" type="ORF">H8710_01665</name>
</gene>
<proteinExistence type="predicted"/>
<keyword evidence="1" id="KW-0472">Membrane</keyword>
<evidence type="ECO:0000256" key="1">
    <source>
        <dbReference type="SAM" id="Phobius"/>
    </source>
</evidence>
<keyword evidence="3" id="KW-1185">Reference proteome</keyword>
<dbReference type="RefSeq" id="WP_249293653.1">
    <property type="nucleotide sequence ID" value="NZ_JACRSV010000001.1"/>
</dbReference>
<organism evidence="2 3">
    <name type="scientific">Fumia xinanensis</name>
    <dbReference type="NCBI Taxonomy" id="2763659"/>
    <lineage>
        <taxon>Bacteria</taxon>
        <taxon>Bacillati</taxon>
        <taxon>Bacillota</taxon>
        <taxon>Clostridia</taxon>
        <taxon>Eubacteriales</taxon>
        <taxon>Oscillospiraceae</taxon>
        <taxon>Fumia</taxon>
    </lineage>
</organism>
<reference evidence="2" key="1">
    <citation type="submission" date="2020-08" db="EMBL/GenBank/DDBJ databases">
        <title>Genome public.</title>
        <authorList>
            <person name="Liu C."/>
            <person name="Sun Q."/>
        </authorList>
    </citation>
    <scope>NUCLEOTIDE SEQUENCE</scope>
    <source>
        <strain evidence="2">NSJ-33</strain>
    </source>
</reference>
<name>A0A926DZJ0_9FIRM</name>
<evidence type="ECO:0000313" key="3">
    <source>
        <dbReference type="Proteomes" id="UP000610760"/>
    </source>
</evidence>
<dbReference type="EMBL" id="JACRSV010000001">
    <property type="protein sequence ID" value="MBC8558769.1"/>
    <property type="molecule type" value="Genomic_DNA"/>
</dbReference>
<dbReference type="AlphaFoldDB" id="A0A926DZJ0"/>
<feature type="transmembrane region" description="Helical" evidence="1">
    <location>
        <begin position="12"/>
        <end position="29"/>
    </location>
</feature>
<accession>A0A926DZJ0</accession>
<evidence type="ECO:0000313" key="2">
    <source>
        <dbReference type="EMBL" id="MBC8558769.1"/>
    </source>
</evidence>
<feature type="transmembrane region" description="Helical" evidence="1">
    <location>
        <begin position="35"/>
        <end position="54"/>
    </location>
</feature>
<comment type="caution">
    <text evidence="2">The sequence shown here is derived from an EMBL/GenBank/DDBJ whole genome shotgun (WGS) entry which is preliminary data.</text>
</comment>
<feature type="transmembrane region" description="Helical" evidence="1">
    <location>
        <begin position="66"/>
        <end position="88"/>
    </location>
</feature>
<dbReference type="Proteomes" id="UP000610760">
    <property type="component" value="Unassembled WGS sequence"/>
</dbReference>